<dbReference type="EMBL" id="AP024747">
    <property type="protein sequence ID" value="BCY24746.1"/>
    <property type="molecule type" value="Genomic_DNA"/>
</dbReference>
<proteinExistence type="predicted"/>
<keyword evidence="1" id="KW-1133">Transmembrane helix</keyword>
<name>A0AAD1KPE2_9ACTN</name>
<evidence type="ECO:0000313" key="3">
    <source>
        <dbReference type="Proteomes" id="UP000825072"/>
    </source>
</evidence>
<protein>
    <submittedName>
        <fullName evidence="2">Uncharacterized protein</fullName>
    </submittedName>
</protein>
<feature type="transmembrane region" description="Helical" evidence="1">
    <location>
        <begin position="25"/>
        <end position="43"/>
    </location>
</feature>
<accession>A0AAD1KPE2</accession>
<keyword evidence="1" id="KW-0472">Membrane</keyword>
<gene>
    <name evidence="2" type="ORF">KB1_07360</name>
</gene>
<keyword evidence="1" id="KW-0812">Transmembrane</keyword>
<dbReference type="AlphaFoldDB" id="A0AAD1KPE2"/>
<reference evidence="2" key="1">
    <citation type="submission" date="2021-06" db="EMBL/GenBank/DDBJ databases">
        <title>Genome sequence of Cutibacterium modestum strain KB17-24694.</title>
        <authorList>
            <person name="Dekio I."/>
            <person name="Asahina A."/>
            <person name="Nishida M."/>
        </authorList>
    </citation>
    <scope>NUCLEOTIDE SEQUENCE</scope>
    <source>
        <strain evidence="2">KB17-24694</strain>
    </source>
</reference>
<sequence length="53" mass="5680">MDIIIMVLIAALVLAMILRGVKRSVFIVSVMVIAGLCVILLSLHATSDLGLSW</sequence>
<evidence type="ECO:0000256" key="1">
    <source>
        <dbReference type="SAM" id="Phobius"/>
    </source>
</evidence>
<dbReference type="Proteomes" id="UP000825072">
    <property type="component" value="Chromosome 1"/>
</dbReference>
<organism evidence="2 3">
    <name type="scientific">Cutibacterium modestum</name>
    <dbReference type="NCBI Taxonomy" id="2559073"/>
    <lineage>
        <taxon>Bacteria</taxon>
        <taxon>Bacillati</taxon>
        <taxon>Actinomycetota</taxon>
        <taxon>Actinomycetes</taxon>
        <taxon>Propionibacteriales</taxon>
        <taxon>Propionibacteriaceae</taxon>
        <taxon>Cutibacterium</taxon>
    </lineage>
</organism>
<evidence type="ECO:0000313" key="2">
    <source>
        <dbReference type="EMBL" id="BCY24746.1"/>
    </source>
</evidence>
<dbReference type="GeneID" id="92881944"/>
<dbReference type="RefSeq" id="WP_002527009.1">
    <property type="nucleotide sequence ID" value="NZ_AP024747.1"/>
</dbReference>